<evidence type="ECO:0000313" key="3">
    <source>
        <dbReference type="EMBL" id="MDQ0369822.1"/>
    </source>
</evidence>
<proteinExistence type="predicted"/>
<sequence length="103" mass="11021">MVTKVWGTLTLGLLGFVLGALWIFEGLEMIPGSSITKGPIWSIAGAILLVSGLIAMIFGVRLRSRLRPPTPAPTAPDQLPITEQPTAVGLPPIRENAPLPTWR</sequence>
<accession>A0AAE3W5U8</accession>
<keyword evidence="2" id="KW-0472">Membrane</keyword>
<evidence type="ECO:0000256" key="1">
    <source>
        <dbReference type="SAM" id="MobiDB-lite"/>
    </source>
</evidence>
<protein>
    <submittedName>
        <fullName evidence="3">Uncharacterized protein</fullName>
    </submittedName>
</protein>
<organism evidence="3 4">
    <name type="scientific">Catenuloplanes indicus</name>
    <dbReference type="NCBI Taxonomy" id="137267"/>
    <lineage>
        <taxon>Bacteria</taxon>
        <taxon>Bacillati</taxon>
        <taxon>Actinomycetota</taxon>
        <taxon>Actinomycetes</taxon>
        <taxon>Micromonosporales</taxon>
        <taxon>Micromonosporaceae</taxon>
        <taxon>Catenuloplanes</taxon>
    </lineage>
</organism>
<evidence type="ECO:0000313" key="4">
    <source>
        <dbReference type="Proteomes" id="UP001240236"/>
    </source>
</evidence>
<keyword evidence="2" id="KW-1133">Transmembrane helix</keyword>
<dbReference type="EMBL" id="JAUSUZ010000001">
    <property type="protein sequence ID" value="MDQ0369822.1"/>
    <property type="molecule type" value="Genomic_DNA"/>
</dbReference>
<dbReference type="AlphaFoldDB" id="A0AAE3W5U8"/>
<reference evidence="3 4" key="1">
    <citation type="submission" date="2023-07" db="EMBL/GenBank/DDBJ databases">
        <title>Sequencing the genomes of 1000 actinobacteria strains.</title>
        <authorList>
            <person name="Klenk H.-P."/>
        </authorList>
    </citation>
    <scope>NUCLEOTIDE SEQUENCE [LARGE SCALE GENOMIC DNA]</scope>
    <source>
        <strain evidence="3 4">DSM 44709</strain>
    </source>
</reference>
<name>A0AAE3W5U8_9ACTN</name>
<feature type="transmembrane region" description="Helical" evidence="2">
    <location>
        <begin position="5"/>
        <end position="24"/>
    </location>
</feature>
<keyword evidence="4" id="KW-1185">Reference proteome</keyword>
<feature type="region of interest" description="Disordered" evidence="1">
    <location>
        <begin position="66"/>
        <end position="103"/>
    </location>
</feature>
<keyword evidence="2" id="KW-0812">Transmembrane</keyword>
<evidence type="ECO:0000256" key="2">
    <source>
        <dbReference type="SAM" id="Phobius"/>
    </source>
</evidence>
<dbReference type="Proteomes" id="UP001240236">
    <property type="component" value="Unassembled WGS sequence"/>
</dbReference>
<comment type="caution">
    <text evidence="3">The sequence shown here is derived from an EMBL/GenBank/DDBJ whole genome shotgun (WGS) entry which is preliminary data.</text>
</comment>
<feature type="transmembrane region" description="Helical" evidence="2">
    <location>
        <begin position="40"/>
        <end position="60"/>
    </location>
</feature>
<gene>
    <name evidence="3" type="ORF">J2S42_006491</name>
</gene>
<dbReference type="RefSeq" id="WP_307245338.1">
    <property type="nucleotide sequence ID" value="NZ_JAUSUZ010000001.1"/>
</dbReference>